<dbReference type="EMBL" id="BJXW01000043">
    <property type="protein sequence ID" value="GEN32436.1"/>
    <property type="molecule type" value="Genomic_DNA"/>
</dbReference>
<sequence>MKYKKRKYVLLSVFFTMALFLSTACSSTEKNVSLDNSELQTIILDGTFVIDVDNPKETVGDADYVFLATVDEVVSTEQKHQETIETTFGTKAVSSPYTNFKVTVLKNIKGKLITDTPISLQKAGGVSADNTSLILYEDDSLPEVGKSYIFLAYAQDDGSLLVSGPNSNILVPNLDKDAKNNNVNDVSKTSDIISEYEFAYKNQKETNRDRSISVYDREN</sequence>
<feature type="chain" id="PRO_5022200285" evidence="1">
    <location>
        <begin position="27"/>
        <end position="219"/>
    </location>
</feature>
<protein>
    <submittedName>
        <fullName evidence="2">Cell surface protein</fullName>
    </submittedName>
</protein>
<dbReference type="PROSITE" id="PS51257">
    <property type="entry name" value="PROKAR_LIPOPROTEIN"/>
    <property type="match status" value="1"/>
</dbReference>
<accession>A0A511V0K7</accession>
<feature type="signal peptide" evidence="1">
    <location>
        <begin position="1"/>
        <end position="26"/>
    </location>
</feature>
<gene>
    <name evidence="2" type="ORF">CQU01_26740</name>
</gene>
<keyword evidence="3" id="KW-1185">Reference proteome</keyword>
<keyword evidence="1" id="KW-0732">Signal</keyword>
<reference evidence="2 3" key="1">
    <citation type="submission" date="2019-07" db="EMBL/GenBank/DDBJ databases">
        <title>Whole genome shotgun sequence of Cerasibacillus quisquiliarum NBRC 102429.</title>
        <authorList>
            <person name="Hosoyama A."/>
            <person name="Uohara A."/>
            <person name="Ohji S."/>
            <person name="Ichikawa N."/>
        </authorList>
    </citation>
    <scope>NUCLEOTIDE SEQUENCE [LARGE SCALE GENOMIC DNA]</scope>
    <source>
        <strain evidence="2 3">NBRC 102429</strain>
    </source>
</reference>
<evidence type="ECO:0000256" key="1">
    <source>
        <dbReference type="SAM" id="SignalP"/>
    </source>
</evidence>
<dbReference type="Proteomes" id="UP000321491">
    <property type="component" value="Unassembled WGS sequence"/>
</dbReference>
<comment type="caution">
    <text evidence="2">The sequence shown here is derived from an EMBL/GenBank/DDBJ whole genome shotgun (WGS) entry which is preliminary data.</text>
</comment>
<name>A0A511V0K7_9BACI</name>
<evidence type="ECO:0000313" key="2">
    <source>
        <dbReference type="EMBL" id="GEN32436.1"/>
    </source>
</evidence>
<evidence type="ECO:0000313" key="3">
    <source>
        <dbReference type="Proteomes" id="UP000321491"/>
    </source>
</evidence>
<proteinExistence type="predicted"/>
<dbReference type="AlphaFoldDB" id="A0A511V0K7"/>
<dbReference type="OrthoDB" id="2974337at2"/>
<dbReference type="RefSeq" id="WP_146938777.1">
    <property type="nucleotide sequence ID" value="NZ_BJXW01000043.1"/>
</dbReference>
<organism evidence="2 3">
    <name type="scientific">Cerasibacillus quisquiliarum</name>
    <dbReference type="NCBI Taxonomy" id="227865"/>
    <lineage>
        <taxon>Bacteria</taxon>
        <taxon>Bacillati</taxon>
        <taxon>Bacillota</taxon>
        <taxon>Bacilli</taxon>
        <taxon>Bacillales</taxon>
        <taxon>Bacillaceae</taxon>
        <taxon>Cerasibacillus</taxon>
    </lineage>
</organism>